<dbReference type="SUPFAM" id="SSF142906">
    <property type="entry name" value="YjbR-like"/>
    <property type="match status" value="1"/>
</dbReference>
<accession>A0AAU9DN08</accession>
<dbReference type="Proteomes" id="UP001321582">
    <property type="component" value="Chromosome"/>
</dbReference>
<dbReference type="InterPro" id="IPR007351">
    <property type="entry name" value="YjbR"/>
</dbReference>
<dbReference type="Gene3D" id="3.90.1150.30">
    <property type="match status" value="1"/>
</dbReference>
<protein>
    <recommendedName>
        <fullName evidence="3">MmcQ/YjbR family DNA-binding protein</fullName>
    </recommendedName>
</protein>
<organism evidence="1 2">
    <name type="scientific">Haliovirga abyssi</name>
    <dbReference type="NCBI Taxonomy" id="2996794"/>
    <lineage>
        <taxon>Bacteria</taxon>
        <taxon>Fusobacteriati</taxon>
        <taxon>Fusobacteriota</taxon>
        <taxon>Fusobacteriia</taxon>
        <taxon>Fusobacteriales</taxon>
        <taxon>Haliovirgaceae</taxon>
        <taxon>Haliovirga</taxon>
    </lineage>
</organism>
<keyword evidence="2" id="KW-1185">Reference proteome</keyword>
<dbReference type="InterPro" id="IPR038056">
    <property type="entry name" value="YjbR-like_sf"/>
</dbReference>
<dbReference type="AlphaFoldDB" id="A0AAU9DN08"/>
<dbReference type="RefSeq" id="WP_307904654.1">
    <property type="nucleotide sequence ID" value="NZ_AP027059.1"/>
</dbReference>
<dbReference type="PANTHER" id="PTHR35145:SF1">
    <property type="entry name" value="CYTOPLASMIC PROTEIN"/>
    <property type="match status" value="1"/>
</dbReference>
<dbReference type="Pfam" id="PF04237">
    <property type="entry name" value="YjbR"/>
    <property type="match status" value="1"/>
</dbReference>
<name>A0AAU9DN08_9FUSO</name>
<dbReference type="InterPro" id="IPR058532">
    <property type="entry name" value="YjbR/MT2646/Rv2570-like"/>
</dbReference>
<evidence type="ECO:0000313" key="1">
    <source>
        <dbReference type="EMBL" id="BDU49708.1"/>
    </source>
</evidence>
<gene>
    <name evidence="1" type="ORF">HLVA_02770</name>
</gene>
<reference evidence="1 2" key="1">
    <citation type="submission" date="2022-11" db="EMBL/GenBank/DDBJ databases">
        <title>Haliovirga abyssi gen. nov., sp. nov., a mesophilic fermentative bacterium isolated from the Iheya North hydrothermal field and the proposal of Haliovirgaceae fam. nov.</title>
        <authorList>
            <person name="Miyazaki U."/>
            <person name="Tame A."/>
            <person name="Miyazaki J."/>
            <person name="Takai K."/>
            <person name="Sawayama S."/>
            <person name="Kitajima M."/>
            <person name="Okamoto A."/>
            <person name="Nakagawa S."/>
        </authorList>
    </citation>
    <scope>NUCLEOTIDE SEQUENCE [LARGE SCALE GENOMIC DNA]</scope>
    <source>
        <strain evidence="1 2">IC12</strain>
    </source>
</reference>
<dbReference type="KEGG" id="haby:HLVA_02770"/>
<evidence type="ECO:0000313" key="2">
    <source>
        <dbReference type="Proteomes" id="UP001321582"/>
    </source>
</evidence>
<sequence length="120" mass="14045">MNINDLKNYCLNKKGVYIDFPFDDRTITFKIGSKMFALSDIKTGEEKNLKVNLKCNPELAMDLRNIYEGVIPGWHMNKKHWNSVFLNSDIPINEIFKMIDHSYELVFKSLKKSEKAKIEV</sequence>
<dbReference type="EMBL" id="AP027059">
    <property type="protein sequence ID" value="BDU49708.1"/>
    <property type="molecule type" value="Genomic_DNA"/>
</dbReference>
<dbReference type="PANTHER" id="PTHR35145">
    <property type="entry name" value="CYTOPLASMIC PROTEIN-RELATED"/>
    <property type="match status" value="1"/>
</dbReference>
<proteinExistence type="predicted"/>
<evidence type="ECO:0008006" key="3">
    <source>
        <dbReference type="Google" id="ProtNLM"/>
    </source>
</evidence>